<dbReference type="RefSeq" id="WP_176968784.1">
    <property type="nucleotide sequence ID" value="NZ_FNON01000005.1"/>
</dbReference>
<evidence type="ECO:0000256" key="3">
    <source>
        <dbReference type="SAM" id="MobiDB-lite"/>
    </source>
</evidence>
<protein>
    <submittedName>
        <fullName evidence="6">TAP-like protein</fullName>
    </submittedName>
</protein>
<keyword evidence="4" id="KW-0732">Signal</keyword>
<gene>
    <name evidence="6" type="ORF">SAMN05421504_105220</name>
</gene>
<dbReference type="SUPFAM" id="SSF53474">
    <property type="entry name" value="alpha/beta-Hydrolases"/>
    <property type="match status" value="1"/>
</dbReference>
<keyword evidence="2" id="KW-0378">Hydrolase</keyword>
<dbReference type="Proteomes" id="UP000199515">
    <property type="component" value="Unassembled WGS sequence"/>
</dbReference>
<evidence type="ECO:0000313" key="7">
    <source>
        <dbReference type="Proteomes" id="UP000199515"/>
    </source>
</evidence>
<dbReference type="PROSITE" id="PS51257">
    <property type="entry name" value="PROKAR_LIPOPROTEIN"/>
    <property type="match status" value="1"/>
</dbReference>
<dbReference type="STRING" id="589385.SAMN05421504_105220"/>
<organism evidence="6 7">
    <name type="scientific">Amycolatopsis xylanica</name>
    <dbReference type="NCBI Taxonomy" id="589385"/>
    <lineage>
        <taxon>Bacteria</taxon>
        <taxon>Bacillati</taxon>
        <taxon>Actinomycetota</taxon>
        <taxon>Actinomycetes</taxon>
        <taxon>Pseudonocardiales</taxon>
        <taxon>Pseudonocardiaceae</taxon>
        <taxon>Amycolatopsis</taxon>
    </lineage>
</organism>
<evidence type="ECO:0000256" key="4">
    <source>
        <dbReference type="SAM" id="SignalP"/>
    </source>
</evidence>
<sequence>MRRPATSRTLLAATLVTATLAGCTAGPSTRPEVISNDGPAAPASAGDKPGVPLPPLEEPKSPTIKWTDCDEETRARIDQPAALGALKLSCARVAITVDAPDLPNRGLSRMSVLKVGTGSIPLVVVNDIDGDPGTLFAAKLAATAPPELLAKFSLIGVDRRGSGQSTPAQCIPGNVRSDLLDQDPAAESGIEAVLDAARKAGQQCAIELDTNQTALDSWRAAGDLDQLREELGMSKLNALGHGEGSRVLTGYSVRFPSTTGRIVLDGAPDPGPDTAAALDAVAAGLQSTVDGFAKDCAQRKCALGDASAVLTSVVDKMRKNPSPDAGAGIALYAISSGLAQRARWPELADALGAANAGDVSKLTAFIEPMLSDTRVRPSRLDGALATKCNDSATRLPTDQIQKLAQTMRTKYPLFGGLVAQQLAWCSPWPVRREPLPPAGTPNVPPVLVITTANDPVTPLAGTTKVADQFPTSVRIGWQGTGHGAFTFSPCVTDAARAFLIDGKIPANGTLCPS</sequence>
<accession>A0A1H3J229</accession>
<evidence type="ECO:0000256" key="1">
    <source>
        <dbReference type="ARBA" id="ARBA00010088"/>
    </source>
</evidence>
<dbReference type="Gene3D" id="3.40.50.1820">
    <property type="entry name" value="alpha/beta hydrolase"/>
    <property type="match status" value="1"/>
</dbReference>
<dbReference type="Pfam" id="PF08386">
    <property type="entry name" value="Abhydrolase_4"/>
    <property type="match status" value="1"/>
</dbReference>
<evidence type="ECO:0000313" key="6">
    <source>
        <dbReference type="EMBL" id="SDY34060.1"/>
    </source>
</evidence>
<feature type="signal peptide" evidence="4">
    <location>
        <begin position="1"/>
        <end position="21"/>
    </location>
</feature>
<keyword evidence="7" id="KW-1185">Reference proteome</keyword>
<name>A0A1H3J229_9PSEU</name>
<evidence type="ECO:0000259" key="5">
    <source>
        <dbReference type="Pfam" id="PF08386"/>
    </source>
</evidence>
<dbReference type="PANTHER" id="PTHR43248">
    <property type="entry name" value="2-SUCCINYL-6-HYDROXY-2,4-CYCLOHEXADIENE-1-CARBOXYLATE SYNTHASE"/>
    <property type="match status" value="1"/>
</dbReference>
<dbReference type="EMBL" id="FNON01000005">
    <property type="protein sequence ID" value="SDY34060.1"/>
    <property type="molecule type" value="Genomic_DNA"/>
</dbReference>
<comment type="similarity">
    <text evidence="1">Belongs to the peptidase S33 family.</text>
</comment>
<dbReference type="PANTHER" id="PTHR43248:SF25">
    <property type="entry name" value="AB HYDROLASE-1 DOMAIN-CONTAINING PROTEIN-RELATED"/>
    <property type="match status" value="1"/>
</dbReference>
<evidence type="ECO:0000256" key="2">
    <source>
        <dbReference type="ARBA" id="ARBA00022801"/>
    </source>
</evidence>
<dbReference type="InterPro" id="IPR029058">
    <property type="entry name" value="AB_hydrolase_fold"/>
</dbReference>
<dbReference type="InterPro" id="IPR051601">
    <property type="entry name" value="Serine_prot/Carboxylest_S33"/>
</dbReference>
<feature type="region of interest" description="Disordered" evidence="3">
    <location>
        <begin position="26"/>
        <end position="61"/>
    </location>
</feature>
<proteinExistence type="inferred from homology"/>
<dbReference type="InterPro" id="IPR013595">
    <property type="entry name" value="Pept_S33_TAP-like_C"/>
</dbReference>
<feature type="domain" description="Peptidase S33 tripeptidyl aminopeptidase-like C-terminal" evidence="5">
    <location>
        <begin position="411"/>
        <end position="511"/>
    </location>
</feature>
<dbReference type="GO" id="GO:0016787">
    <property type="term" value="F:hydrolase activity"/>
    <property type="evidence" value="ECO:0007669"/>
    <property type="project" value="UniProtKB-KW"/>
</dbReference>
<feature type="chain" id="PRO_5038443955" evidence="4">
    <location>
        <begin position="22"/>
        <end position="513"/>
    </location>
</feature>
<reference evidence="6 7" key="1">
    <citation type="submission" date="2016-10" db="EMBL/GenBank/DDBJ databases">
        <authorList>
            <person name="de Groot N.N."/>
        </authorList>
    </citation>
    <scope>NUCLEOTIDE SEQUENCE [LARGE SCALE GENOMIC DNA]</scope>
    <source>
        <strain evidence="6 7">CPCC 202699</strain>
    </source>
</reference>
<dbReference type="AlphaFoldDB" id="A0A1H3J229"/>